<sequence length="205" mass="21958">MAPTYVCAVCSARARSMAQCSARSPNPEVSRSSLIATRDSPRPGRMAVESVEHAVGEGNPQEKQPAAEPRQRSDQRAPALKKAVFVPLTAIEPDSAGYNLKVKVVSAKTIVDKIRPDGSRYCIGEAVVADSSACCTMTIRGAEQSATAAPGACLILRNAKTTVFEEHIRLVIDQFGLMQVDSDPSHDEVNTANDLSQVAYELVED</sequence>
<accession>A0A0H5R462</accession>
<dbReference type="PANTHER" id="PTHR31472">
    <property type="entry name" value="OS05G0244600 PROTEIN"/>
    <property type="match status" value="1"/>
</dbReference>
<proteinExistence type="predicted"/>
<dbReference type="AlphaFoldDB" id="A0A0H5R462"/>
<name>A0A0H5R462_9EUKA</name>
<feature type="domain" description="Single-stranded DNA binding protein Ssb-like OB fold" evidence="2">
    <location>
        <begin position="92"/>
        <end position="179"/>
    </location>
</feature>
<evidence type="ECO:0000313" key="3">
    <source>
        <dbReference type="EMBL" id="CRZ08990.1"/>
    </source>
</evidence>
<feature type="compositionally biased region" description="Polar residues" evidence="1">
    <location>
        <begin position="21"/>
        <end position="35"/>
    </location>
</feature>
<evidence type="ECO:0000256" key="1">
    <source>
        <dbReference type="SAM" id="MobiDB-lite"/>
    </source>
</evidence>
<dbReference type="Pfam" id="PF21473">
    <property type="entry name" value="OB_Ssb-like"/>
    <property type="match status" value="1"/>
</dbReference>
<reference evidence="3" key="1">
    <citation type="submission" date="2015-04" db="EMBL/GenBank/DDBJ databases">
        <title>The genome sequence of the plant pathogenic Rhizarian Plasmodiophora brassicae reveals insights in its biotrophic life cycle and the origin of chitin synthesis.</title>
        <authorList>
            <person name="Schwelm A."/>
            <person name="Fogelqvist J."/>
            <person name="Knaust A."/>
            <person name="Julke S."/>
            <person name="Lilja T."/>
            <person name="Dhandapani V."/>
            <person name="Bonilla-Rosso G."/>
            <person name="Karlsson M."/>
            <person name="Shevchenko A."/>
            <person name="Choi S.R."/>
            <person name="Kim H.G."/>
            <person name="Park J.Y."/>
            <person name="Lim Y.P."/>
            <person name="Ludwig-Muller J."/>
            <person name="Dixelius C."/>
        </authorList>
    </citation>
    <scope>NUCLEOTIDE SEQUENCE</scope>
    <source>
        <tissue evidence="3">Potato root galls</tissue>
    </source>
</reference>
<organism evidence="3">
    <name type="scientific">Spongospora subterranea</name>
    <dbReference type="NCBI Taxonomy" id="70186"/>
    <lineage>
        <taxon>Eukaryota</taxon>
        <taxon>Sar</taxon>
        <taxon>Rhizaria</taxon>
        <taxon>Endomyxa</taxon>
        <taxon>Phytomyxea</taxon>
        <taxon>Plasmodiophorida</taxon>
        <taxon>Plasmodiophoridae</taxon>
        <taxon>Spongospora</taxon>
    </lineage>
</organism>
<dbReference type="SUPFAM" id="SSF50249">
    <property type="entry name" value="Nucleic acid-binding proteins"/>
    <property type="match status" value="1"/>
</dbReference>
<feature type="region of interest" description="Disordered" evidence="1">
    <location>
        <begin position="21"/>
        <end position="78"/>
    </location>
</feature>
<dbReference type="EMBL" id="HACM01008548">
    <property type="protein sequence ID" value="CRZ08990.1"/>
    <property type="molecule type" value="Transcribed_RNA"/>
</dbReference>
<dbReference type="InterPro" id="IPR012340">
    <property type="entry name" value="NA-bd_OB-fold"/>
</dbReference>
<evidence type="ECO:0000259" key="2">
    <source>
        <dbReference type="Pfam" id="PF21473"/>
    </source>
</evidence>
<dbReference type="Gene3D" id="2.40.50.140">
    <property type="entry name" value="Nucleic acid-binding proteins"/>
    <property type="match status" value="1"/>
</dbReference>
<dbReference type="PANTHER" id="PTHR31472:SF5">
    <property type="entry name" value="OS05G0244600 PROTEIN"/>
    <property type="match status" value="1"/>
</dbReference>
<protein>
    <recommendedName>
        <fullName evidence="2">Single-stranded DNA binding protein Ssb-like OB fold domain-containing protein</fullName>
    </recommendedName>
</protein>
<dbReference type="InterPro" id="IPR048970">
    <property type="entry name" value="OB_Ssb-like"/>
</dbReference>